<evidence type="ECO:0000313" key="5">
    <source>
        <dbReference type="Proteomes" id="UP000831537"/>
    </source>
</evidence>
<keyword evidence="3" id="KW-0820">tRNA-binding</keyword>
<protein>
    <recommendedName>
        <fullName evidence="3">tRNA(Met) cytidine acetate ligase</fullName>
        <ecNumber evidence="3">6.3.4.-</ecNumber>
    </recommendedName>
</protein>
<gene>
    <name evidence="3" type="primary">tmcAL</name>
    <name evidence="4" type="ORF">MUN87_00780</name>
</gene>
<evidence type="ECO:0000256" key="3">
    <source>
        <dbReference type="HAMAP-Rule" id="MF_01539"/>
    </source>
</evidence>
<dbReference type="Proteomes" id="UP000831537">
    <property type="component" value="Chromosome"/>
</dbReference>
<dbReference type="EC" id="6.3.4.-" evidence="3"/>
<reference evidence="4 5" key="1">
    <citation type="submission" date="2022-04" db="EMBL/GenBank/DDBJ databases">
        <title>Gracilibacillus sp. isolated from saltern.</title>
        <authorList>
            <person name="Won M."/>
            <person name="Lee C.-M."/>
            <person name="Woen H.-Y."/>
            <person name="Kwon S.-W."/>
        </authorList>
    </citation>
    <scope>NUCLEOTIDE SEQUENCE [LARGE SCALE GENOMIC DNA]</scope>
    <source>
        <strain evidence="4 5">SSPM10-3</strain>
    </source>
</reference>
<evidence type="ECO:0000256" key="2">
    <source>
        <dbReference type="ARBA" id="ARBA00022694"/>
    </source>
</evidence>
<evidence type="ECO:0000313" key="4">
    <source>
        <dbReference type="EMBL" id="UOQ85474.1"/>
    </source>
</evidence>
<dbReference type="InterPro" id="IPR014729">
    <property type="entry name" value="Rossmann-like_a/b/a_fold"/>
</dbReference>
<comment type="catalytic activity">
    <reaction evidence="3">
        <text>cytidine(34) in elongator tRNA(Met) + acetate + ATP = N(4)-acetylcytidine(34) in elongator tRNA(Met) + AMP + diphosphate</text>
        <dbReference type="Rhea" id="RHEA:58144"/>
        <dbReference type="Rhea" id="RHEA-COMP:10693"/>
        <dbReference type="Rhea" id="RHEA-COMP:10694"/>
        <dbReference type="ChEBI" id="CHEBI:30089"/>
        <dbReference type="ChEBI" id="CHEBI:30616"/>
        <dbReference type="ChEBI" id="CHEBI:33019"/>
        <dbReference type="ChEBI" id="CHEBI:74900"/>
        <dbReference type="ChEBI" id="CHEBI:82748"/>
        <dbReference type="ChEBI" id="CHEBI:456215"/>
    </reaction>
</comment>
<dbReference type="PANTHER" id="PTHR37825">
    <property type="entry name" value="TRNA(MET) CYTIDINE ACETATE LIGASE"/>
    <property type="match status" value="1"/>
</dbReference>
<comment type="caution">
    <text evidence="3">Lacks conserved residue(s) required for the propagation of feature annotation.</text>
</comment>
<comment type="similarity">
    <text evidence="3">Belongs to the TmcAL family.</text>
</comment>
<dbReference type="Pfam" id="PF05636">
    <property type="entry name" value="HIGH_NTase1"/>
    <property type="match status" value="1"/>
</dbReference>
<keyword evidence="5" id="KW-1185">Reference proteome</keyword>
<feature type="binding site" evidence="3">
    <location>
        <begin position="7"/>
        <end position="20"/>
    </location>
    <ligand>
        <name>ATP</name>
        <dbReference type="ChEBI" id="CHEBI:30616"/>
    </ligand>
</feature>
<feature type="binding site" evidence="3">
    <location>
        <position position="101"/>
    </location>
    <ligand>
        <name>ATP</name>
        <dbReference type="ChEBI" id="CHEBI:30616"/>
    </ligand>
</feature>
<dbReference type="SUPFAM" id="SSF52374">
    <property type="entry name" value="Nucleotidylyl transferase"/>
    <property type="match status" value="1"/>
</dbReference>
<dbReference type="PANTHER" id="PTHR37825:SF1">
    <property type="entry name" value="TRNA(MET) CYTIDINE ACETATE LIGASE"/>
    <property type="match status" value="1"/>
</dbReference>
<feature type="binding site" evidence="3">
    <location>
        <position position="187"/>
    </location>
    <ligand>
        <name>ATP</name>
        <dbReference type="ChEBI" id="CHEBI:30616"/>
    </ligand>
</feature>
<keyword evidence="3" id="KW-0067">ATP-binding</keyword>
<sequence length="401" mass="46592">MKSCGLIVEYNPYHNGHHYHFQQAKEITGADCVIAVMSGNFLQRGEPALTDKFSRARIAVEQGIDLVVELPYFYAVQHSELFAKGAIQILNSLQADAVCFGSEHGQIDEFKQLYQTIRHRQHDYQETVKVALQEGLSYPKANEIAFYQVSDQQVSLDFTKPNNMLGYQYVKNIYDLNSSIKPVTITRVQNNYHDIEINDSIASATSIRQALLYNENSIDNAVPFFTNQVIAQYKNEHERWHHWQAYFPLLKYRVLTMTTAELQAIHGIKEGIENRIVETAKLASTFQHWMELLKTKRYTWTSLQRIFTHILTNSQKSEIESLLSDHHPKGFRILAMSKQGQEYLRYKKKSIDIPWFTSNKPPYPYHLMDERIDHAYYSILPVNSQQHLAKQPYSRPIIKDA</sequence>
<name>A0ABY4GMM9_9BACI</name>
<comment type="subcellular location">
    <subcellularLocation>
        <location evidence="3">Cytoplasm</location>
    </subcellularLocation>
</comment>
<dbReference type="HAMAP" id="MF_01539">
    <property type="entry name" value="TmcAL"/>
    <property type="match status" value="1"/>
</dbReference>
<evidence type="ECO:0000256" key="1">
    <source>
        <dbReference type="ARBA" id="ARBA00022598"/>
    </source>
</evidence>
<accession>A0ABY4GMM9</accession>
<keyword evidence="2 3" id="KW-0819">tRNA processing</keyword>
<dbReference type="InterPro" id="IPR008513">
    <property type="entry name" value="tRNA(Met)_cyd_acetate_ligase"/>
</dbReference>
<dbReference type="EMBL" id="CP095071">
    <property type="protein sequence ID" value="UOQ85474.1"/>
    <property type="molecule type" value="Genomic_DNA"/>
</dbReference>
<comment type="function">
    <text evidence="3">Catalyzes the formation of N(4)-acetylcytidine (ac(4)C) at the wobble position of elongator tRNA(Met), using acetate and ATP as substrates. First activates an acetate ion to form acetyladenylate (Ac-AMP) and then transfers the acetyl group to tRNA to form ac(4)C34.</text>
</comment>
<dbReference type="NCBIfam" id="NF010191">
    <property type="entry name" value="PRK13670.1"/>
    <property type="match status" value="1"/>
</dbReference>
<dbReference type="Gene3D" id="3.40.50.620">
    <property type="entry name" value="HUPs"/>
    <property type="match status" value="1"/>
</dbReference>
<dbReference type="RefSeq" id="WP_244744737.1">
    <property type="nucleotide sequence ID" value="NZ_CP095071.1"/>
</dbReference>
<feature type="binding site" evidence="3">
    <location>
        <position position="162"/>
    </location>
    <ligand>
        <name>ATP</name>
        <dbReference type="ChEBI" id="CHEBI:30616"/>
    </ligand>
</feature>
<keyword evidence="3" id="KW-0963">Cytoplasm</keyword>
<proteinExistence type="inferred from homology"/>
<keyword evidence="3" id="KW-0694">RNA-binding</keyword>
<organism evidence="4 5">
    <name type="scientific">Gracilibacillus salinarum</name>
    <dbReference type="NCBI Taxonomy" id="2932255"/>
    <lineage>
        <taxon>Bacteria</taxon>
        <taxon>Bacillati</taxon>
        <taxon>Bacillota</taxon>
        <taxon>Bacilli</taxon>
        <taxon>Bacillales</taxon>
        <taxon>Bacillaceae</taxon>
        <taxon>Gracilibacillus</taxon>
    </lineage>
</organism>
<keyword evidence="1 3" id="KW-0436">Ligase</keyword>
<keyword evidence="3" id="KW-0547">Nucleotide-binding</keyword>